<sequence>MNGVLGNRIFKSGVVVDAVTTGLVWSGRKMVVLFLWVVTIGFVGGFASQANAQPVHDLVVGGDNSTDQVISYDFPEHSNFWDDHTPLPPVAPPACSPNSSWGRIKYKIDAC</sequence>
<dbReference type="EMBL" id="JACAQB010000026">
    <property type="protein sequence ID" value="NWB99710.1"/>
    <property type="molecule type" value="Genomic_DNA"/>
</dbReference>
<keyword evidence="1" id="KW-0812">Transmembrane</keyword>
<comment type="caution">
    <text evidence="2">The sequence shown here is derived from an EMBL/GenBank/DDBJ whole genome shotgun (WGS) entry which is preliminary data.</text>
</comment>
<evidence type="ECO:0000313" key="3">
    <source>
        <dbReference type="Proteomes" id="UP000539985"/>
    </source>
</evidence>
<keyword evidence="1" id="KW-0472">Membrane</keyword>
<gene>
    <name evidence="2" type="ORF">HX882_27945</name>
</gene>
<protein>
    <submittedName>
        <fullName evidence="2">Uncharacterized protein</fullName>
    </submittedName>
</protein>
<evidence type="ECO:0000256" key="1">
    <source>
        <dbReference type="SAM" id="Phobius"/>
    </source>
</evidence>
<dbReference type="Proteomes" id="UP000539985">
    <property type="component" value="Unassembled WGS sequence"/>
</dbReference>
<keyword evidence="1" id="KW-1133">Transmembrane helix</keyword>
<dbReference type="RefSeq" id="WP_177105288.1">
    <property type="nucleotide sequence ID" value="NZ_JACAQB010000026.1"/>
</dbReference>
<proteinExistence type="predicted"/>
<accession>A0A7Y7XH27</accession>
<dbReference type="AlphaFoldDB" id="A0A7Y7XH27"/>
<feature type="transmembrane region" description="Helical" evidence="1">
    <location>
        <begin position="30"/>
        <end position="48"/>
    </location>
</feature>
<reference evidence="2 3" key="1">
    <citation type="submission" date="2020-04" db="EMBL/GenBank/DDBJ databases">
        <title>Molecular characterization of pseudomonads from Agaricus bisporus reveal novel blotch 2 pathogens in Western Europe.</title>
        <authorList>
            <person name="Taparia T."/>
            <person name="Krijger M."/>
            <person name="Haynes E."/>
            <person name="Elpinstone J.G."/>
            <person name="Noble R."/>
            <person name="Van Der Wolf J."/>
        </authorList>
    </citation>
    <scope>NUCLEOTIDE SEQUENCE [LARGE SCALE GENOMIC DNA]</scope>
    <source>
        <strain evidence="2 3">H7001</strain>
    </source>
</reference>
<organism evidence="2 3">
    <name type="scientific">Pseudomonas gingeri</name>
    <dbReference type="NCBI Taxonomy" id="117681"/>
    <lineage>
        <taxon>Bacteria</taxon>
        <taxon>Pseudomonadati</taxon>
        <taxon>Pseudomonadota</taxon>
        <taxon>Gammaproteobacteria</taxon>
        <taxon>Pseudomonadales</taxon>
        <taxon>Pseudomonadaceae</taxon>
        <taxon>Pseudomonas</taxon>
    </lineage>
</organism>
<evidence type="ECO:0000313" key="2">
    <source>
        <dbReference type="EMBL" id="NWB99710.1"/>
    </source>
</evidence>
<name>A0A7Y7XH27_9PSED</name>